<reference evidence="3" key="1">
    <citation type="submission" date="2020-08" db="EMBL/GenBank/DDBJ databases">
        <title>Genome sequencing and assembly of the red palm weevil Rhynchophorus ferrugineus.</title>
        <authorList>
            <person name="Dias G.B."/>
            <person name="Bergman C.M."/>
            <person name="Manee M."/>
        </authorList>
    </citation>
    <scope>NUCLEOTIDE SEQUENCE</scope>
    <source>
        <strain evidence="3">AA-2017</strain>
        <tissue evidence="3">Whole larva</tissue>
    </source>
</reference>
<keyword evidence="1" id="KW-1133">Transmembrane helix</keyword>
<feature type="signal peptide" evidence="2">
    <location>
        <begin position="1"/>
        <end position="22"/>
    </location>
</feature>
<keyword evidence="4" id="KW-1185">Reference proteome</keyword>
<evidence type="ECO:0000313" key="3">
    <source>
        <dbReference type="EMBL" id="KAF7278879.1"/>
    </source>
</evidence>
<feature type="transmembrane region" description="Helical" evidence="1">
    <location>
        <begin position="71"/>
        <end position="93"/>
    </location>
</feature>
<keyword evidence="1" id="KW-0812">Transmembrane</keyword>
<dbReference type="Proteomes" id="UP000625711">
    <property type="component" value="Unassembled WGS sequence"/>
</dbReference>
<dbReference type="EMBL" id="JAACXV010000383">
    <property type="protein sequence ID" value="KAF7278879.1"/>
    <property type="molecule type" value="Genomic_DNA"/>
</dbReference>
<name>A0A834MHZ2_RHYFE</name>
<keyword evidence="2" id="KW-0732">Signal</keyword>
<proteinExistence type="predicted"/>
<protein>
    <submittedName>
        <fullName evidence="3">Uncharacterized protein</fullName>
    </submittedName>
</protein>
<comment type="caution">
    <text evidence="3">The sequence shown here is derived from an EMBL/GenBank/DDBJ whole genome shotgun (WGS) entry which is preliminary data.</text>
</comment>
<organism evidence="3 4">
    <name type="scientific">Rhynchophorus ferrugineus</name>
    <name type="common">Red palm weevil</name>
    <name type="synonym">Curculio ferrugineus</name>
    <dbReference type="NCBI Taxonomy" id="354439"/>
    <lineage>
        <taxon>Eukaryota</taxon>
        <taxon>Metazoa</taxon>
        <taxon>Ecdysozoa</taxon>
        <taxon>Arthropoda</taxon>
        <taxon>Hexapoda</taxon>
        <taxon>Insecta</taxon>
        <taxon>Pterygota</taxon>
        <taxon>Neoptera</taxon>
        <taxon>Endopterygota</taxon>
        <taxon>Coleoptera</taxon>
        <taxon>Polyphaga</taxon>
        <taxon>Cucujiformia</taxon>
        <taxon>Curculionidae</taxon>
        <taxon>Dryophthorinae</taxon>
        <taxon>Rhynchophorus</taxon>
    </lineage>
</organism>
<accession>A0A834MHZ2</accession>
<evidence type="ECO:0000256" key="2">
    <source>
        <dbReference type="SAM" id="SignalP"/>
    </source>
</evidence>
<evidence type="ECO:0000256" key="1">
    <source>
        <dbReference type="SAM" id="Phobius"/>
    </source>
</evidence>
<keyword evidence="1" id="KW-0472">Membrane</keyword>
<evidence type="ECO:0000313" key="4">
    <source>
        <dbReference type="Proteomes" id="UP000625711"/>
    </source>
</evidence>
<feature type="chain" id="PRO_5032307474" evidence="2">
    <location>
        <begin position="23"/>
        <end position="120"/>
    </location>
</feature>
<gene>
    <name evidence="3" type="ORF">GWI33_007886</name>
</gene>
<dbReference type="AlphaFoldDB" id="A0A834MHZ2"/>
<sequence>MECGLVLALLVLGASLSDIVYCDETITDLKPNVKTHLRKPRSIISSSIESIRRIIAVIRFPGRLIKMFFKYILPIGMYVSHLVWTVLTFDVLYMTLSKCSRPLLLTSMFPILKLIFIRRC</sequence>